<protein>
    <recommendedName>
        <fullName evidence="3">Protein kinase domain-containing protein</fullName>
    </recommendedName>
</protein>
<comment type="caution">
    <text evidence="1">The sequence shown here is derived from an EMBL/GenBank/DDBJ whole genome shotgun (WGS) entry which is preliminary data.</text>
</comment>
<proteinExistence type="predicted"/>
<dbReference type="Proteomes" id="UP000246171">
    <property type="component" value="Unassembled WGS sequence"/>
</dbReference>
<organism evidence="1 2">
    <name type="scientific">Aspergillus eucalypticola (strain CBS 122712 / IBT 29274)</name>
    <dbReference type="NCBI Taxonomy" id="1448314"/>
    <lineage>
        <taxon>Eukaryota</taxon>
        <taxon>Fungi</taxon>
        <taxon>Dikarya</taxon>
        <taxon>Ascomycota</taxon>
        <taxon>Pezizomycotina</taxon>
        <taxon>Eurotiomycetes</taxon>
        <taxon>Eurotiomycetidae</taxon>
        <taxon>Eurotiales</taxon>
        <taxon>Aspergillaceae</taxon>
        <taxon>Aspergillus</taxon>
        <taxon>Aspergillus subgen. Circumdati</taxon>
    </lineage>
</organism>
<reference evidence="1" key="1">
    <citation type="submission" date="2016-12" db="EMBL/GenBank/DDBJ databases">
        <title>The genomes of Aspergillus section Nigri reveals drivers in fungal speciation.</title>
        <authorList>
            <consortium name="DOE Joint Genome Institute"/>
            <person name="Vesth T.C."/>
            <person name="Nybo J."/>
            <person name="Theobald S."/>
            <person name="Brandl J."/>
            <person name="Frisvad J.C."/>
            <person name="Nielsen K.F."/>
            <person name="Lyhne E.K."/>
            <person name="Kogle M.E."/>
            <person name="Kuo A."/>
            <person name="Riley R."/>
            <person name="Clum A."/>
            <person name="Nolan M."/>
            <person name="Lipzen A."/>
            <person name="Salamov A."/>
            <person name="Henrissat B."/>
            <person name="Wiebenga A."/>
            <person name="De vries R.P."/>
            <person name="Grigoriev I.V."/>
            <person name="Mortensen U.H."/>
            <person name="Andersen M.R."/>
            <person name="Baker S.E."/>
        </authorList>
    </citation>
    <scope>NUCLEOTIDE SEQUENCE</scope>
    <source>
        <strain evidence="1">CBS 122712</strain>
    </source>
</reference>
<dbReference type="EMBL" id="MSFU01000017">
    <property type="protein sequence ID" value="PWY70115.1"/>
    <property type="molecule type" value="Genomic_DNA"/>
</dbReference>
<evidence type="ECO:0000313" key="1">
    <source>
        <dbReference type="EMBL" id="PWY70115.1"/>
    </source>
</evidence>
<keyword evidence="2" id="KW-1185">Reference proteome</keyword>
<gene>
    <name evidence="1" type="ORF">BO83DRAFT_379718</name>
</gene>
<dbReference type="RefSeq" id="XP_025386809.1">
    <property type="nucleotide sequence ID" value="XM_025531574.1"/>
</dbReference>
<evidence type="ECO:0008006" key="3">
    <source>
        <dbReference type="Google" id="ProtNLM"/>
    </source>
</evidence>
<evidence type="ECO:0000313" key="2">
    <source>
        <dbReference type="Proteomes" id="UP000246171"/>
    </source>
</evidence>
<dbReference type="VEuPathDB" id="FungiDB:BO83DRAFT_379718"/>
<sequence length="75" mass="9008">MSVIPPENLKPSRFLREREICDADKAFVLRVMKLDPRDRFTAKDILQDEQFTEKSEKTVGWYPRQEWKGMHQKGR</sequence>
<name>A0A317V7V1_ASPEC</name>
<accession>A0A317V7V1</accession>
<dbReference type="GeneID" id="37053536"/>
<dbReference type="AlphaFoldDB" id="A0A317V7V1"/>
<dbReference type="OrthoDB" id="5979581at2759"/>